<dbReference type="AlphaFoldDB" id="A0A9P4WPW9"/>
<dbReference type="InterPro" id="IPR008972">
    <property type="entry name" value="Cupredoxin"/>
</dbReference>
<dbReference type="Proteomes" id="UP000758155">
    <property type="component" value="Unassembled WGS sequence"/>
</dbReference>
<dbReference type="OrthoDB" id="2121828at2759"/>
<protein>
    <recommendedName>
        <fullName evidence="4">Plastocyanin-like domain-containing protein</fullName>
    </recommendedName>
</protein>
<feature type="signal peptide" evidence="1">
    <location>
        <begin position="1"/>
        <end position="18"/>
    </location>
</feature>
<keyword evidence="1" id="KW-0732">Signal</keyword>
<evidence type="ECO:0000313" key="3">
    <source>
        <dbReference type="Proteomes" id="UP000758155"/>
    </source>
</evidence>
<comment type="caution">
    <text evidence="2">The sequence shown here is derived from an EMBL/GenBank/DDBJ whole genome shotgun (WGS) entry which is preliminary data.</text>
</comment>
<gene>
    <name evidence="2" type="ORF">E8E12_006451</name>
</gene>
<sequence>MVNCILLLSLSWVGLVSSAPARRNNLRPVCAATLDGKLPELTPSNFQFSGNVRRYFIAAEETEWDYAPTGWDNWLGVPFEQSARAEFAGYTAYGTKWLKAFYRGYTDSSFTEYTAQPAFQGSQGPTVRAEVGDMIEILFMNRLKRNYATIHSMGLAYSKTFEGSNYPNNTRPGAAVHLPISDRVPPAVGPGDCVVYKWVVNDPAGPPEGSPAKVHSYHSFVSLQEDANAGLIGPTIIYARGRMNSTMASYREFPILYNTYDETVSWLSLENKVRLDPSNATRSSEINTQGLPLGNSTVWRPQLVNFGDSRKFGAAPTFYSINGFVYANTPIFEMCLNDNVIWGFNIYGQASHVLHMHGNGLAYNKFNEYAESGNDGVGKTLYTTAVGEGLWEIICHVQNHLTLGMVANYRVYPADDCPLGRLAPLN</sequence>
<reference evidence="2" key="1">
    <citation type="submission" date="2019-04" db="EMBL/GenBank/DDBJ databases">
        <title>Sequencing of skin fungus with MAO and IRED activity.</title>
        <authorList>
            <person name="Marsaioli A.J."/>
            <person name="Bonatto J.M.C."/>
            <person name="Reis Junior O."/>
        </authorList>
    </citation>
    <scope>NUCLEOTIDE SEQUENCE</scope>
    <source>
        <strain evidence="2">28M1</strain>
    </source>
</reference>
<keyword evidence="3" id="KW-1185">Reference proteome</keyword>
<proteinExistence type="predicted"/>
<name>A0A9P4WPW9_9PLEO</name>
<organism evidence="2 3">
    <name type="scientific">Didymella heteroderae</name>
    <dbReference type="NCBI Taxonomy" id="1769908"/>
    <lineage>
        <taxon>Eukaryota</taxon>
        <taxon>Fungi</taxon>
        <taxon>Dikarya</taxon>
        <taxon>Ascomycota</taxon>
        <taxon>Pezizomycotina</taxon>
        <taxon>Dothideomycetes</taxon>
        <taxon>Pleosporomycetidae</taxon>
        <taxon>Pleosporales</taxon>
        <taxon>Pleosporineae</taxon>
        <taxon>Didymellaceae</taxon>
        <taxon>Didymella</taxon>
    </lineage>
</organism>
<dbReference type="SUPFAM" id="SSF49503">
    <property type="entry name" value="Cupredoxins"/>
    <property type="match status" value="2"/>
</dbReference>
<feature type="chain" id="PRO_5040172793" description="Plastocyanin-like domain-containing protein" evidence="1">
    <location>
        <begin position="19"/>
        <end position="426"/>
    </location>
</feature>
<dbReference type="EMBL" id="SWKV01000039">
    <property type="protein sequence ID" value="KAF3037965.1"/>
    <property type="molecule type" value="Genomic_DNA"/>
</dbReference>
<evidence type="ECO:0000256" key="1">
    <source>
        <dbReference type="SAM" id="SignalP"/>
    </source>
</evidence>
<evidence type="ECO:0008006" key="4">
    <source>
        <dbReference type="Google" id="ProtNLM"/>
    </source>
</evidence>
<evidence type="ECO:0000313" key="2">
    <source>
        <dbReference type="EMBL" id="KAF3037965.1"/>
    </source>
</evidence>
<dbReference type="Gene3D" id="2.60.40.420">
    <property type="entry name" value="Cupredoxins - blue copper proteins"/>
    <property type="match status" value="1"/>
</dbReference>
<accession>A0A9P4WPW9</accession>